<reference evidence="2 3" key="1">
    <citation type="submission" date="2016-03" db="EMBL/GenBank/DDBJ databases">
        <title>Complete genome sequence of a soil Actinobacterium, Nocardioides dokdonensis FR1436.</title>
        <authorList>
            <person name="Kwon S.-K."/>
            <person name="Kim K."/>
            <person name="Kim J.F."/>
        </authorList>
    </citation>
    <scope>NUCLEOTIDE SEQUENCE [LARGE SCALE GENOMIC DNA]</scope>
    <source>
        <strain evidence="2 3">FR1436</strain>
    </source>
</reference>
<accession>A0A1A9GJQ4</accession>
<feature type="compositionally biased region" description="Low complexity" evidence="1">
    <location>
        <begin position="1"/>
        <end position="11"/>
    </location>
</feature>
<evidence type="ECO:0000313" key="2">
    <source>
        <dbReference type="EMBL" id="ANH38567.1"/>
    </source>
</evidence>
<dbReference type="OrthoDB" id="3765661at2"/>
<sequence length="554" mass="59597">MPGPTSPWTRASRARTSRTAPAGAAQPPQKRRGRPVQMPDDPSSMRSGTVNAAARTAWLLSTCRSLSPDPDAARRASFVTSLRDTGVSADVTRLSRWESGAQAVPTRALCGYEDVLGLAKGSLVAAHRGLLRMCDPSGPAPDPVHFGDPDAPADHVAGDLMERASDPLRPMAGGDWLSLAVELTRFEMVLLPRPTWEALCARLVNELARTTGPDRLRRYEAAVTLICHPVAQRHLVQALGEWLTEPAVQVVTPLLPLLQHVPAEQASKLVLRLLDSDSRTIGQGAVQVAATKADRGHFQGVALALLEQRAVRELVSPQGQQGIDILDLAAHLPDTSYRRVLATVRDAQMRNRLDQARETRCLLPGDVARALSRTIAQEAQAVTPSTYATEPDQLLYRLVREVLFHVHGSRRATAAHLLSVSPYRDAVADGCLNLATGESQFVSGRAWEAVWLLGLGSGRDDVAAMATDERHPWFQRRALSALGLCGEPLDDEEATSIAETARRTSHGGVRSAALLALGSGAPAHLHQMDSLPPNDRAVASWWLKVGPAITDAGA</sequence>
<keyword evidence="3" id="KW-1185">Reference proteome</keyword>
<dbReference type="AlphaFoldDB" id="A0A1A9GJQ4"/>
<evidence type="ECO:0000256" key="1">
    <source>
        <dbReference type="SAM" id="MobiDB-lite"/>
    </source>
</evidence>
<gene>
    <name evidence="2" type="ORF">I601_2142</name>
</gene>
<dbReference type="Proteomes" id="UP000077868">
    <property type="component" value="Chromosome"/>
</dbReference>
<evidence type="ECO:0000313" key="3">
    <source>
        <dbReference type="Proteomes" id="UP000077868"/>
    </source>
</evidence>
<feature type="region of interest" description="Disordered" evidence="1">
    <location>
        <begin position="1"/>
        <end position="49"/>
    </location>
</feature>
<dbReference type="KEGG" id="ndk:I601_2142"/>
<organism evidence="2 3">
    <name type="scientific">Nocardioides dokdonensis FR1436</name>
    <dbReference type="NCBI Taxonomy" id="1300347"/>
    <lineage>
        <taxon>Bacteria</taxon>
        <taxon>Bacillati</taxon>
        <taxon>Actinomycetota</taxon>
        <taxon>Actinomycetes</taxon>
        <taxon>Propionibacteriales</taxon>
        <taxon>Nocardioidaceae</taxon>
        <taxon>Nocardioides</taxon>
    </lineage>
</organism>
<dbReference type="PATRIC" id="fig|1300347.3.peg.2137"/>
<dbReference type="RefSeq" id="WP_157520039.1">
    <property type="nucleotide sequence ID" value="NZ_CP015079.1"/>
</dbReference>
<proteinExistence type="predicted"/>
<name>A0A1A9GJQ4_9ACTN</name>
<protein>
    <submittedName>
        <fullName evidence="2">Uncharacterized protein</fullName>
    </submittedName>
</protein>
<dbReference type="EMBL" id="CP015079">
    <property type="protein sequence ID" value="ANH38567.1"/>
    <property type="molecule type" value="Genomic_DNA"/>
</dbReference>